<sequence length="50" mass="5200">MPCAVSLLGDTFALLSRSLSVLAARAAGEALRPSFRRPGLSLRDDPTSGV</sequence>
<dbReference type="EMBL" id="BAAALD010000010">
    <property type="protein sequence ID" value="GAA1075728.1"/>
    <property type="molecule type" value="Genomic_DNA"/>
</dbReference>
<keyword evidence="2" id="KW-1185">Reference proteome</keyword>
<comment type="caution">
    <text evidence="1">The sequence shown here is derived from an EMBL/GenBank/DDBJ whole genome shotgun (WGS) entry which is preliminary data.</text>
</comment>
<name>A0ABN1TFL5_9ACTN</name>
<protein>
    <submittedName>
        <fullName evidence="1">Uncharacterized protein</fullName>
    </submittedName>
</protein>
<proteinExistence type="predicted"/>
<evidence type="ECO:0000313" key="1">
    <source>
        <dbReference type="EMBL" id="GAA1075728.1"/>
    </source>
</evidence>
<accession>A0ABN1TFL5</accession>
<reference evidence="1 2" key="1">
    <citation type="journal article" date="2019" name="Int. J. Syst. Evol. Microbiol.">
        <title>The Global Catalogue of Microorganisms (GCM) 10K type strain sequencing project: providing services to taxonomists for standard genome sequencing and annotation.</title>
        <authorList>
            <consortium name="The Broad Institute Genomics Platform"/>
            <consortium name="The Broad Institute Genome Sequencing Center for Infectious Disease"/>
            <person name="Wu L."/>
            <person name="Ma J."/>
        </authorList>
    </citation>
    <scope>NUCLEOTIDE SEQUENCE [LARGE SCALE GENOMIC DNA]</scope>
    <source>
        <strain evidence="1 2">JCM 13002</strain>
    </source>
</reference>
<organism evidence="1 2">
    <name type="scientific">Kitasatospora arboriphila</name>
    <dbReference type="NCBI Taxonomy" id="258052"/>
    <lineage>
        <taxon>Bacteria</taxon>
        <taxon>Bacillati</taxon>
        <taxon>Actinomycetota</taxon>
        <taxon>Actinomycetes</taxon>
        <taxon>Kitasatosporales</taxon>
        <taxon>Streptomycetaceae</taxon>
        <taxon>Kitasatospora</taxon>
    </lineage>
</organism>
<evidence type="ECO:0000313" key="2">
    <source>
        <dbReference type="Proteomes" id="UP001499987"/>
    </source>
</evidence>
<gene>
    <name evidence="1" type="ORF">GCM10009663_16140</name>
</gene>
<dbReference type="Proteomes" id="UP001499987">
    <property type="component" value="Unassembled WGS sequence"/>
</dbReference>